<dbReference type="Gene3D" id="3.40.50.850">
    <property type="entry name" value="Isochorismatase-like"/>
    <property type="match status" value="1"/>
</dbReference>
<dbReference type="Pfam" id="PF00857">
    <property type="entry name" value="Isochorismatase"/>
    <property type="match status" value="1"/>
</dbReference>
<keyword evidence="1 3" id="KW-0378">Hydrolase</keyword>
<evidence type="ECO:0000256" key="1">
    <source>
        <dbReference type="ARBA" id="ARBA00022801"/>
    </source>
</evidence>
<dbReference type="RefSeq" id="WP_197920003.1">
    <property type="nucleotide sequence ID" value="NZ_CAWPTA010000006.1"/>
</dbReference>
<dbReference type="Proteomes" id="UP000602442">
    <property type="component" value="Unassembled WGS sequence"/>
</dbReference>
<evidence type="ECO:0000313" key="3">
    <source>
        <dbReference type="EMBL" id="MBH5321325.1"/>
    </source>
</evidence>
<keyword evidence="4" id="KW-1185">Reference proteome</keyword>
<dbReference type="InterPro" id="IPR050272">
    <property type="entry name" value="Isochorismatase-like_hydrls"/>
</dbReference>
<organism evidence="3 4">
    <name type="scientific">Aurantiacibacter sediminis</name>
    <dbReference type="NCBI Taxonomy" id="2793064"/>
    <lineage>
        <taxon>Bacteria</taxon>
        <taxon>Pseudomonadati</taxon>
        <taxon>Pseudomonadota</taxon>
        <taxon>Alphaproteobacteria</taxon>
        <taxon>Sphingomonadales</taxon>
        <taxon>Erythrobacteraceae</taxon>
        <taxon>Aurantiacibacter</taxon>
    </lineage>
</organism>
<gene>
    <name evidence="3" type="ORF">I5L03_01845</name>
</gene>
<dbReference type="InterPro" id="IPR016291">
    <property type="entry name" value="Isochorismatase"/>
</dbReference>
<dbReference type="EMBL" id="JAEANY010000001">
    <property type="protein sequence ID" value="MBH5321325.1"/>
    <property type="molecule type" value="Genomic_DNA"/>
</dbReference>
<dbReference type="PANTHER" id="PTHR43540:SF6">
    <property type="entry name" value="ISOCHORISMATASE-LIKE DOMAIN-CONTAINING PROTEIN"/>
    <property type="match status" value="1"/>
</dbReference>
<protein>
    <submittedName>
        <fullName evidence="3">Cysteine hydrolase</fullName>
    </submittedName>
</protein>
<accession>A0ABS0N1Z6</accession>
<dbReference type="GO" id="GO:0016787">
    <property type="term" value="F:hydrolase activity"/>
    <property type="evidence" value="ECO:0007669"/>
    <property type="project" value="UniProtKB-KW"/>
</dbReference>
<dbReference type="CDD" id="cd00431">
    <property type="entry name" value="cysteine_hydrolases"/>
    <property type="match status" value="1"/>
</dbReference>
<dbReference type="InterPro" id="IPR000868">
    <property type="entry name" value="Isochorismatase-like_dom"/>
</dbReference>
<evidence type="ECO:0000259" key="2">
    <source>
        <dbReference type="Pfam" id="PF00857"/>
    </source>
</evidence>
<name>A0ABS0N1Z6_9SPHN</name>
<dbReference type="SUPFAM" id="SSF52499">
    <property type="entry name" value="Isochorismatase-like hydrolases"/>
    <property type="match status" value="1"/>
</dbReference>
<evidence type="ECO:0000313" key="4">
    <source>
        <dbReference type="Proteomes" id="UP000602442"/>
    </source>
</evidence>
<sequence length="184" mass="21257">MRRVLLVIDMLNDFLDEWPAADRRALIRRINLLIKHFRATGYPVVWVRQEFEPDLSDAFLEMRKKDIRINIKGSEGAKIHSDLDRLDSDEVILKKRYSAFFGTPLDRHLEALAIEEITLCGINTHACIRMAAIDGYQRDLEVVVVTDCVDTGDEEHGRVTLKYLEGKIATLKTTEEVRLSFERN</sequence>
<comment type="caution">
    <text evidence="3">The sequence shown here is derived from an EMBL/GenBank/DDBJ whole genome shotgun (WGS) entry which is preliminary data.</text>
</comment>
<dbReference type="PANTHER" id="PTHR43540">
    <property type="entry name" value="PEROXYUREIDOACRYLATE/UREIDOACRYLATE AMIDOHYDROLASE-RELATED"/>
    <property type="match status" value="1"/>
</dbReference>
<feature type="domain" description="Isochorismatase-like" evidence="2">
    <location>
        <begin position="4"/>
        <end position="176"/>
    </location>
</feature>
<proteinExistence type="predicted"/>
<reference evidence="3 4" key="1">
    <citation type="submission" date="2020-11" db="EMBL/GenBank/DDBJ databases">
        <title>Erythrobacter sediminis sp. nov., a marine bacterium from a tidal flat of Garorim Bay.</title>
        <authorList>
            <person name="Kim D."/>
            <person name="Yoo Y."/>
            <person name="Kim J.-J."/>
        </authorList>
    </citation>
    <scope>NUCLEOTIDE SEQUENCE [LARGE SCALE GENOMIC DNA]</scope>
    <source>
        <strain evidence="3 4">JGD-13</strain>
    </source>
</reference>
<dbReference type="InterPro" id="IPR036380">
    <property type="entry name" value="Isochorismatase-like_sf"/>
</dbReference>
<dbReference type="PRINTS" id="PR01398">
    <property type="entry name" value="ISCHRISMTASE"/>
</dbReference>